<dbReference type="EMBL" id="CAMKVN010005908">
    <property type="protein sequence ID" value="CAI2189578.1"/>
    <property type="molecule type" value="Genomic_DNA"/>
</dbReference>
<dbReference type="Pfam" id="PF25622">
    <property type="entry name" value="Phi29_MCP"/>
    <property type="match status" value="1"/>
</dbReference>
<comment type="caution">
    <text evidence="2">The sequence shown here is derived from an EMBL/GenBank/DDBJ whole genome shotgun (WGS) entry which is preliminary data.</text>
</comment>
<dbReference type="OrthoDB" id="2431840at2759"/>
<keyword evidence="3" id="KW-1185">Reference proteome</keyword>
<sequence length="392" mass="44839">MNDQEKITAAQISENQANLKAKYELEIETARQATLKAKKELTDKDDEIFELQKQNKRLNEESKKAENEAKKGGELDNEQPHLRKPPTKSSPRTAYLESKDFKKLPAVFSCKLPIFMDEVFNTIFHKKKMKQALQSPAHQTALIDRLIDSMKTKAITALNRKLVEIISDKDNYKDSAWEEITAEEANIDNLDKAIVILKKIKAAYNAMDESKVLTIDPDFLDDLEIHFLADVARDSNLNPYKLFKEVIVKKLENNVLATIHDEKSVFYRIINPDEIQHEKTLGGGMEKFAYHVEVQDLVNLENSIDAQILAQEREKNENLQKALDSLVEVLGKEDIHTLTDLKALLQGQTLKNLLALNQQKHNDLEAQLLNLAKQKITKQKQATELLNHLESH</sequence>
<dbReference type="AlphaFoldDB" id="A0A9W4WVU8"/>
<organism evidence="2 3">
    <name type="scientific">Funneliformis geosporum</name>
    <dbReference type="NCBI Taxonomy" id="1117311"/>
    <lineage>
        <taxon>Eukaryota</taxon>
        <taxon>Fungi</taxon>
        <taxon>Fungi incertae sedis</taxon>
        <taxon>Mucoromycota</taxon>
        <taxon>Glomeromycotina</taxon>
        <taxon>Glomeromycetes</taxon>
        <taxon>Glomerales</taxon>
        <taxon>Glomeraceae</taxon>
        <taxon>Funneliformis</taxon>
    </lineage>
</organism>
<accession>A0A9W4WVU8</accession>
<protein>
    <submittedName>
        <fullName evidence="2">3882_t:CDS:1</fullName>
    </submittedName>
</protein>
<gene>
    <name evidence="2" type="ORF">FWILDA_LOCUS14149</name>
</gene>
<name>A0A9W4WVU8_9GLOM</name>
<evidence type="ECO:0000256" key="1">
    <source>
        <dbReference type="SAM" id="MobiDB-lite"/>
    </source>
</evidence>
<evidence type="ECO:0000313" key="2">
    <source>
        <dbReference type="EMBL" id="CAI2189578.1"/>
    </source>
</evidence>
<evidence type="ECO:0000313" key="3">
    <source>
        <dbReference type="Proteomes" id="UP001153678"/>
    </source>
</evidence>
<feature type="compositionally biased region" description="Basic and acidic residues" evidence="1">
    <location>
        <begin position="57"/>
        <end position="81"/>
    </location>
</feature>
<reference evidence="2" key="1">
    <citation type="submission" date="2022-08" db="EMBL/GenBank/DDBJ databases">
        <authorList>
            <person name="Kallberg Y."/>
            <person name="Tangrot J."/>
            <person name="Rosling A."/>
        </authorList>
    </citation>
    <scope>NUCLEOTIDE SEQUENCE</scope>
    <source>
        <strain evidence="2">Wild A</strain>
    </source>
</reference>
<dbReference type="Proteomes" id="UP001153678">
    <property type="component" value="Unassembled WGS sequence"/>
</dbReference>
<feature type="region of interest" description="Disordered" evidence="1">
    <location>
        <begin position="52"/>
        <end position="94"/>
    </location>
</feature>
<proteinExistence type="predicted"/>